<protein>
    <recommendedName>
        <fullName evidence="12">B30.2/SPRY domain-containing protein</fullName>
    </recommendedName>
</protein>
<dbReference type="InterPro" id="IPR006574">
    <property type="entry name" value="PRY"/>
</dbReference>
<dbReference type="SUPFAM" id="SSF47986">
    <property type="entry name" value="DEATH domain"/>
    <property type="match status" value="1"/>
</dbReference>
<dbReference type="FunFam" id="3.80.10.10:FF:001632">
    <property type="entry name" value="Uncharacterized protein"/>
    <property type="match status" value="1"/>
</dbReference>
<evidence type="ECO:0000256" key="2">
    <source>
        <dbReference type="ARBA" id="ARBA00022490"/>
    </source>
</evidence>
<dbReference type="FunFam" id="3.80.10.10:FF:000474">
    <property type="entry name" value="Si:ch211-214c20.1"/>
    <property type="match status" value="1"/>
</dbReference>
<dbReference type="Gene3D" id="2.60.120.920">
    <property type="match status" value="1"/>
</dbReference>
<evidence type="ECO:0000256" key="5">
    <source>
        <dbReference type="ARBA" id="ARBA00022741"/>
    </source>
</evidence>
<reference evidence="10" key="3">
    <citation type="submission" date="2025-09" db="UniProtKB">
        <authorList>
            <consortium name="Ensembl"/>
        </authorList>
    </citation>
    <scope>IDENTIFICATION</scope>
</reference>
<evidence type="ECO:0008006" key="12">
    <source>
        <dbReference type="Google" id="ProtNLM"/>
    </source>
</evidence>
<dbReference type="PRINTS" id="PR01407">
    <property type="entry name" value="BUTYPHLNCDUF"/>
</dbReference>
<dbReference type="InterPro" id="IPR007111">
    <property type="entry name" value="NACHT_NTPase"/>
</dbReference>
<reference evidence="10 11" key="1">
    <citation type="submission" date="2020-10" db="EMBL/GenBank/DDBJ databases">
        <title>Pygocentrus nattereri (red-bellied piranha) genome, fPygNat1, primary haplotype.</title>
        <authorList>
            <person name="Myers G."/>
            <person name="Meyer A."/>
            <person name="Karagic N."/>
            <person name="Pippel M."/>
            <person name="Winkler S."/>
            <person name="Tracey A."/>
            <person name="Wood J."/>
            <person name="Formenti G."/>
            <person name="Howe K."/>
            <person name="Fedrigo O."/>
            <person name="Jarvis E.D."/>
        </authorList>
    </citation>
    <scope>NUCLEOTIDE SEQUENCE [LARGE SCALE GENOMIC DNA]</scope>
</reference>
<dbReference type="CDD" id="cd16040">
    <property type="entry name" value="SPRY_PRY_SNTX"/>
    <property type="match status" value="1"/>
</dbReference>
<name>A0AAR2M097_PYGNA</name>
<dbReference type="InterPro" id="IPR027417">
    <property type="entry name" value="P-loop_NTPase"/>
</dbReference>
<feature type="domain" description="NACHT" evidence="9">
    <location>
        <begin position="210"/>
        <end position="345"/>
    </location>
</feature>
<dbReference type="RefSeq" id="XP_017569466.1">
    <property type="nucleotide sequence ID" value="XM_017713977.2"/>
</dbReference>
<dbReference type="SUPFAM" id="SSF52047">
    <property type="entry name" value="RNI-like"/>
    <property type="match status" value="2"/>
</dbReference>
<dbReference type="SMART" id="SM00368">
    <property type="entry name" value="LRR_RI"/>
    <property type="match status" value="15"/>
</dbReference>
<keyword evidence="4" id="KW-0677">Repeat</keyword>
<dbReference type="Pfam" id="PF02758">
    <property type="entry name" value="PYRIN"/>
    <property type="match status" value="1"/>
</dbReference>
<dbReference type="Gene3D" id="1.10.533.10">
    <property type="entry name" value="Death Domain, Fas"/>
    <property type="match status" value="1"/>
</dbReference>
<evidence type="ECO:0000259" key="7">
    <source>
        <dbReference type="PROSITE" id="PS50188"/>
    </source>
</evidence>
<accession>A0AAR2M097</accession>
<dbReference type="InterPro" id="IPR043136">
    <property type="entry name" value="B30.2/SPRY_sf"/>
</dbReference>
<organism evidence="10 11">
    <name type="scientific">Pygocentrus nattereri</name>
    <name type="common">Red-bellied piranha</name>
    <dbReference type="NCBI Taxonomy" id="42514"/>
    <lineage>
        <taxon>Eukaryota</taxon>
        <taxon>Metazoa</taxon>
        <taxon>Chordata</taxon>
        <taxon>Craniata</taxon>
        <taxon>Vertebrata</taxon>
        <taxon>Euteleostomi</taxon>
        <taxon>Actinopterygii</taxon>
        <taxon>Neopterygii</taxon>
        <taxon>Teleostei</taxon>
        <taxon>Ostariophysi</taxon>
        <taxon>Characiformes</taxon>
        <taxon>Characoidei</taxon>
        <taxon>Pygocentrus</taxon>
    </lineage>
</organism>
<dbReference type="CDD" id="cd00116">
    <property type="entry name" value="LRR_RI"/>
    <property type="match status" value="1"/>
</dbReference>
<reference evidence="10" key="2">
    <citation type="submission" date="2025-08" db="UniProtKB">
        <authorList>
            <consortium name="Ensembl"/>
        </authorList>
    </citation>
    <scope>IDENTIFICATION</scope>
</reference>
<feature type="domain" description="Pyrin" evidence="8">
    <location>
        <begin position="1"/>
        <end position="89"/>
    </location>
</feature>
<dbReference type="Pfam" id="PF17779">
    <property type="entry name" value="WHD_NOD2"/>
    <property type="match status" value="1"/>
</dbReference>
<dbReference type="GO" id="GO:0005524">
    <property type="term" value="F:ATP binding"/>
    <property type="evidence" value="ECO:0007669"/>
    <property type="project" value="UniProtKB-KW"/>
</dbReference>
<evidence type="ECO:0000259" key="9">
    <source>
        <dbReference type="PROSITE" id="PS50837"/>
    </source>
</evidence>
<dbReference type="SMART" id="SM00589">
    <property type="entry name" value="PRY"/>
    <property type="match status" value="1"/>
</dbReference>
<keyword evidence="3" id="KW-0433">Leucine-rich repeat</keyword>
<evidence type="ECO:0000313" key="10">
    <source>
        <dbReference type="Ensembl" id="ENSPNAP00000080342.1"/>
    </source>
</evidence>
<dbReference type="InterPro" id="IPR003879">
    <property type="entry name" value="Butyrophylin_SPRY"/>
</dbReference>
<keyword evidence="6" id="KW-0067">ATP-binding</keyword>
<dbReference type="Pfam" id="PF00622">
    <property type="entry name" value="SPRY"/>
    <property type="match status" value="1"/>
</dbReference>
<keyword evidence="2" id="KW-0963">Cytoplasm</keyword>
<feature type="domain" description="B30.2/SPRY" evidence="7">
    <location>
        <begin position="1182"/>
        <end position="1380"/>
    </location>
</feature>
<dbReference type="GO" id="GO:0005737">
    <property type="term" value="C:cytoplasm"/>
    <property type="evidence" value="ECO:0007669"/>
    <property type="project" value="UniProtKB-SubCell"/>
</dbReference>
<evidence type="ECO:0000313" key="11">
    <source>
        <dbReference type="Proteomes" id="UP001501920"/>
    </source>
</evidence>
<evidence type="ECO:0000259" key="8">
    <source>
        <dbReference type="PROSITE" id="PS50824"/>
    </source>
</evidence>
<dbReference type="InterPro" id="IPR013320">
    <property type="entry name" value="ConA-like_dom_sf"/>
</dbReference>
<dbReference type="PROSITE" id="PS50837">
    <property type="entry name" value="NACHT"/>
    <property type="match status" value="1"/>
</dbReference>
<dbReference type="Gene3D" id="3.80.10.10">
    <property type="entry name" value="Ribonuclease Inhibitor"/>
    <property type="match status" value="3"/>
</dbReference>
<dbReference type="FunFam" id="3.40.50.300:FF:000210">
    <property type="entry name" value="Si:dkey-16p6.1"/>
    <property type="match status" value="1"/>
</dbReference>
<dbReference type="FunFam" id="2.60.120.920:FF:000037">
    <property type="entry name" value="Si:dkey-191j3.2"/>
    <property type="match status" value="1"/>
</dbReference>
<dbReference type="InterPro" id="IPR029495">
    <property type="entry name" value="NACHT-assoc"/>
</dbReference>
<sequence length="1386" mass="155091">MANISQALLDTLQNLGGKDLKLFQWKLTSGVEGFKSIPKALLENADRLDTVDKMAASYGLSGAVAITLDILKNINQNQLAEELQINLRESGDICEEATCKSPAASSTAPQTKHSNSALIADAEQCHIRRITKTKYKAKLAKLYEGTSFEGDFMPLEYIYTDLYVTEGCTGGVSTEHEVRQVEAFYPKTEETPIKFCDIFKVPCDQNVFGMKVLTMGIAGVGKTACVQKFILDWAEDTCNQDVDFILFLPFRELNLIKDEQCSLWDLLLYFHDELCGGNVTEILNGRCRMVLILDGLDESRISLNFNQKKVSNVTQKTTLDKLITSLIKGELLPSAMIWITSRPAAASQIPRKYFDHVTEIRGFNDPQKEEYIRKRIRDEHQASKIISHIKTARSLHILCHIPVFCRISVTVLQKMLAEGKDMKNAPTTLTEMYTRFLLFQTMQKSEKYEAQQKEIPRDYQTFTRDKQTGALNILKLGRLAFLQLQKGELLFYENDLKECGIDVDEALVYSGVCTQVFKTDEKMFSFVHLSFQEFFAAIFVFLTFSEFNPLLQTTLEKITWNLKHSLCDLLKTAVNKAMKSKNGHLDLFLRFLFGLSLESNQRLLKSLQLDLKIKEESLKDIVDYIKRKIRKTKSYEKSINLFHCLNELKDSSLTSEIQKYMNSGVLKMQTLSSTQWSALVFVLLMSEEAQEKFELKKYSPSDEGLKQLLPVVKNTRRALLDHCNLSKHSNETLASVFSSDSALRELDLSQNDLQDSGVELLCTGLRSSPCKLEVLRLAGCNLTLNSCASLCSILKSANNLLIELDLSNNDLQDSGLELFSGGLKNSHCKLQILRLDNCNLSKHSCEILASVFSSDSLLRELDLSNNPLYDLGVELLSAGLMSSDCKLEVLRLSMCKISEQSCETLASAFHLANCHLKELDLSNNNLKDSGVKQLLAGMKTSPSSLCYLEKLRLAGCNLTSNACEMLCSTLEPTNSYLMMLDLSNNGIQDLGVELLSEGLKSSTCKLEILRLSGCLITEEGFSSLATALSASNLKELDIAYNDPGDKGTELLSATLKEPHCKLEILRLAVCSLTMGSCRALSSALQSENSSLQELDLSNNDLQDSGVKLLSAGLKSTHCKLETLRLSGCLVTEEGCASLASALSSNPSHLKELDLTYNHPGDSGVKLLSSKLEDPHCKLETLRLEHSGKMWIKLGLRKYAIKLTLDPNTAHAGLSLSEENRKVVVVREHQSYPDHPERFDYCKQVLCRESLTGRCYWEVEWSKWTAIAVTYKGISRKGNTDDCRFGFNEKSLRLFCSHMGYSVWHNKKSIAIPVPSSSSNRVGVYLDWLAGTLSFYKISSDTSTLTHLHTLHSRFTEPIYAGFAVWTNDSSVYLCQIEEPALSLGKS</sequence>
<dbReference type="Gene3D" id="3.40.50.300">
    <property type="entry name" value="P-loop containing nucleotide triphosphate hydrolases"/>
    <property type="match status" value="1"/>
</dbReference>
<dbReference type="SMART" id="SM01288">
    <property type="entry name" value="FISNA"/>
    <property type="match status" value="1"/>
</dbReference>
<dbReference type="SMART" id="SM01289">
    <property type="entry name" value="PYRIN"/>
    <property type="match status" value="1"/>
</dbReference>
<dbReference type="PROSITE" id="PS50188">
    <property type="entry name" value="B302_SPRY"/>
    <property type="match status" value="1"/>
</dbReference>
<dbReference type="InterPro" id="IPR004020">
    <property type="entry name" value="DAPIN"/>
</dbReference>
<evidence type="ECO:0000256" key="3">
    <source>
        <dbReference type="ARBA" id="ARBA00022614"/>
    </source>
</evidence>
<evidence type="ECO:0000256" key="4">
    <source>
        <dbReference type="ARBA" id="ARBA00022737"/>
    </source>
</evidence>
<dbReference type="Pfam" id="PF14484">
    <property type="entry name" value="FISNA"/>
    <property type="match status" value="1"/>
</dbReference>
<dbReference type="GeneID" id="108437109"/>
<proteinExistence type="predicted"/>
<dbReference type="InterPro" id="IPR032675">
    <property type="entry name" value="LRR_dom_sf"/>
</dbReference>
<dbReference type="Pfam" id="PF13516">
    <property type="entry name" value="LRR_6"/>
    <property type="match status" value="7"/>
</dbReference>
<dbReference type="InterPro" id="IPR001870">
    <property type="entry name" value="B30.2/SPRY"/>
</dbReference>
<dbReference type="Pfam" id="PF05729">
    <property type="entry name" value="NACHT"/>
    <property type="match status" value="1"/>
</dbReference>
<dbReference type="InterPro" id="IPR003877">
    <property type="entry name" value="SPRY_dom"/>
</dbReference>
<dbReference type="Proteomes" id="UP001501920">
    <property type="component" value="Chromosome 12"/>
</dbReference>
<keyword evidence="5" id="KW-0547">Nucleotide-binding</keyword>
<dbReference type="InterPro" id="IPR041267">
    <property type="entry name" value="NLRP_HD2"/>
</dbReference>
<dbReference type="GeneTree" id="ENSGT01150000286911"/>
<dbReference type="PROSITE" id="PS51450">
    <property type="entry name" value="LRR"/>
    <property type="match status" value="2"/>
</dbReference>
<evidence type="ECO:0000256" key="1">
    <source>
        <dbReference type="ARBA" id="ARBA00004496"/>
    </source>
</evidence>
<dbReference type="PROSITE" id="PS50824">
    <property type="entry name" value="DAPIN"/>
    <property type="match status" value="1"/>
</dbReference>
<dbReference type="PANTHER" id="PTHR24106">
    <property type="entry name" value="NACHT, LRR AND CARD DOMAINS-CONTAINING"/>
    <property type="match status" value="1"/>
</dbReference>
<evidence type="ECO:0000256" key="6">
    <source>
        <dbReference type="ARBA" id="ARBA00022840"/>
    </source>
</evidence>
<dbReference type="Pfam" id="PF17776">
    <property type="entry name" value="NLRC4_HD2"/>
    <property type="match status" value="1"/>
</dbReference>
<keyword evidence="11" id="KW-1185">Reference proteome</keyword>
<dbReference type="InterPro" id="IPR001611">
    <property type="entry name" value="Leu-rich_rpt"/>
</dbReference>
<dbReference type="InterPro" id="IPR041075">
    <property type="entry name" value="NOD1/2_WH"/>
</dbReference>
<dbReference type="SMART" id="SM00449">
    <property type="entry name" value="SPRY"/>
    <property type="match status" value="1"/>
</dbReference>
<dbReference type="Ensembl" id="ENSPNAT00000070861.1">
    <property type="protein sequence ID" value="ENSPNAP00000080342.1"/>
    <property type="gene ID" value="ENSPNAG00000034080.1"/>
</dbReference>
<dbReference type="Pfam" id="PF13765">
    <property type="entry name" value="PRY"/>
    <property type="match status" value="1"/>
</dbReference>
<dbReference type="InterPro" id="IPR051261">
    <property type="entry name" value="NLR"/>
</dbReference>
<dbReference type="CDD" id="cd08321">
    <property type="entry name" value="Pyrin_ASC-like"/>
    <property type="match status" value="1"/>
</dbReference>
<comment type="subcellular location">
    <subcellularLocation>
        <location evidence="1">Cytoplasm</location>
    </subcellularLocation>
</comment>
<dbReference type="InterPro" id="IPR011029">
    <property type="entry name" value="DEATH-like_dom_sf"/>
</dbReference>
<dbReference type="SUPFAM" id="SSF49899">
    <property type="entry name" value="Concanavalin A-like lectins/glucanases"/>
    <property type="match status" value="1"/>
</dbReference>
<dbReference type="SUPFAM" id="SSF52540">
    <property type="entry name" value="P-loop containing nucleoside triphosphate hydrolases"/>
    <property type="match status" value="1"/>
</dbReference>